<keyword evidence="1" id="KW-1133">Transmembrane helix</keyword>
<keyword evidence="1" id="KW-0812">Transmembrane</keyword>
<dbReference type="Proteomes" id="UP000477651">
    <property type="component" value="Unassembled WGS sequence"/>
</dbReference>
<name>A0A6L9Y7R6_9BURK</name>
<dbReference type="EMBL" id="JAAGYR010000019">
    <property type="protein sequence ID" value="NEN76426.1"/>
    <property type="molecule type" value="Genomic_DNA"/>
</dbReference>
<protein>
    <submittedName>
        <fullName evidence="2">Uncharacterized protein</fullName>
    </submittedName>
</protein>
<evidence type="ECO:0000313" key="2">
    <source>
        <dbReference type="EMBL" id="NEN76426.1"/>
    </source>
</evidence>
<sequence length="119" mass="14147">MFLLAQFARYSFRDFLTFMEYFLNPLSIGIFFFYLIDLLRTFYFIDGLDECKESKNLIELNNRITSFTQEIINSDEVSKTINDIKSTTEKSKDIIKQYDSSKLKDISEKVKDTIKKFDD</sequence>
<keyword evidence="1" id="KW-0472">Membrane</keyword>
<reference evidence="2 3" key="1">
    <citation type="submission" date="2020-02" db="EMBL/GenBank/DDBJ databases">
        <title>Pelistega sp. NLN82 were isolated from wild rodents of the Hainan Island.</title>
        <authorList>
            <person name="Niu N."/>
            <person name="Zhou J."/>
        </authorList>
    </citation>
    <scope>NUCLEOTIDE SEQUENCE [LARGE SCALE GENOMIC DNA]</scope>
    <source>
        <strain evidence="2 3">NLN82</strain>
    </source>
</reference>
<accession>A0A6L9Y7R6</accession>
<gene>
    <name evidence="2" type="ORF">F9B74_08900</name>
</gene>
<keyword evidence="3" id="KW-1185">Reference proteome</keyword>
<dbReference type="RefSeq" id="WP_163764856.1">
    <property type="nucleotide sequence ID" value="NZ_JAAGYR010000019.1"/>
</dbReference>
<comment type="caution">
    <text evidence="2">The sequence shown here is derived from an EMBL/GenBank/DDBJ whole genome shotgun (WGS) entry which is preliminary data.</text>
</comment>
<organism evidence="2 3">
    <name type="scientific">Pelistega ratti</name>
    <dbReference type="NCBI Taxonomy" id="2652177"/>
    <lineage>
        <taxon>Bacteria</taxon>
        <taxon>Pseudomonadati</taxon>
        <taxon>Pseudomonadota</taxon>
        <taxon>Betaproteobacteria</taxon>
        <taxon>Burkholderiales</taxon>
        <taxon>Alcaligenaceae</taxon>
        <taxon>Pelistega</taxon>
    </lineage>
</organism>
<evidence type="ECO:0000256" key="1">
    <source>
        <dbReference type="SAM" id="Phobius"/>
    </source>
</evidence>
<dbReference type="AlphaFoldDB" id="A0A6L9Y7R6"/>
<proteinExistence type="predicted"/>
<feature type="transmembrane region" description="Helical" evidence="1">
    <location>
        <begin position="21"/>
        <end position="45"/>
    </location>
</feature>
<evidence type="ECO:0000313" key="3">
    <source>
        <dbReference type="Proteomes" id="UP000477651"/>
    </source>
</evidence>